<accession>A0A6J5KRT3</accession>
<protein>
    <submittedName>
        <fullName evidence="2">Uncharacterized protein</fullName>
    </submittedName>
</protein>
<feature type="region of interest" description="Disordered" evidence="1">
    <location>
        <begin position="1"/>
        <end position="45"/>
    </location>
</feature>
<organism evidence="2">
    <name type="scientific">uncultured Caudovirales phage</name>
    <dbReference type="NCBI Taxonomy" id="2100421"/>
    <lineage>
        <taxon>Viruses</taxon>
        <taxon>Duplodnaviria</taxon>
        <taxon>Heunggongvirae</taxon>
        <taxon>Uroviricota</taxon>
        <taxon>Caudoviricetes</taxon>
        <taxon>Peduoviridae</taxon>
        <taxon>Maltschvirus</taxon>
        <taxon>Maltschvirus maltsch</taxon>
    </lineage>
</organism>
<proteinExistence type="predicted"/>
<dbReference type="EMBL" id="LR796163">
    <property type="protein sequence ID" value="CAB4122780.1"/>
    <property type="molecule type" value="Genomic_DNA"/>
</dbReference>
<evidence type="ECO:0000256" key="1">
    <source>
        <dbReference type="SAM" id="MobiDB-lite"/>
    </source>
</evidence>
<feature type="compositionally biased region" description="Polar residues" evidence="1">
    <location>
        <begin position="1"/>
        <end position="10"/>
    </location>
</feature>
<feature type="compositionally biased region" description="Polar residues" evidence="1">
    <location>
        <begin position="29"/>
        <end position="45"/>
    </location>
</feature>
<evidence type="ECO:0000313" key="2">
    <source>
        <dbReference type="EMBL" id="CAB4122780.1"/>
    </source>
</evidence>
<sequence>MSDKPTQGTVPMNGGFVKQHHRMAAGQPVTGQTLPSAPSTPKTPA</sequence>
<gene>
    <name evidence="2" type="ORF">UFOVP37_58</name>
</gene>
<reference evidence="2" key="1">
    <citation type="submission" date="2020-04" db="EMBL/GenBank/DDBJ databases">
        <authorList>
            <person name="Chiriac C."/>
            <person name="Salcher M."/>
            <person name="Ghai R."/>
            <person name="Kavagutti S V."/>
        </authorList>
    </citation>
    <scope>NUCLEOTIDE SEQUENCE</scope>
</reference>
<name>A0A6J5KRT3_9CAUD</name>